<gene>
    <name evidence="3" type="ORF">FGG08_003955</name>
</gene>
<keyword evidence="1" id="KW-0067">ATP-binding</keyword>
<dbReference type="SUPFAM" id="SSF56112">
    <property type="entry name" value="Protein kinase-like (PK-like)"/>
    <property type="match status" value="1"/>
</dbReference>
<dbReference type="PROSITE" id="PS50011">
    <property type="entry name" value="PROTEIN_KINASE_DOM"/>
    <property type="match status" value="1"/>
</dbReference>
<evidence type="ECO:0000313" key="4">
    <source>
        <dbReference type="Proteomes" id="UP000698800"/>
    </source>
</evidence>
<dbReference type="InterPro" id="IPR011009">
    <property type="entry name" value="Kinase-like_dom_sf"/>
</dbReference>
<accession>A0A9P8ICD2</accession>
<dbReference type="InterPro" id="IPR025213">
    <property type="entry name" value="Sim4_Fta2"/>
</dbReference>
<dbReference type="InterPro" id="IPR000719">
    <property type="entry name" value="Prot_kinase_dom"/>
</dbReference>
<dbReference type="GO" id="GO:0004672">
    <property type="term" value="F:protein kinase activity"/>
    <property type="evidence" value="ECO:0007669"/>
    <property type="project" value="InterPro"/>
</dbReference>
<dbReference type="Pfam" id="PF13095">
    <property type="entry name" value="FTA2"/>
    <property type="match status" value="1"/>
</dbReference>
<proteinExistence type="predicted"/>
<evidence type="ECO:0000313" key="3">
    <source>
        <dbReference type="EMBL" id="KAH0541607.1"/>
    </source>
</evidence>
<organism evidence="3 4">
    <name type="scientific">Glutinoglossum americanum</name>
    <dbReference type="NCBI Taxonomy" id="1670608"/>
    <lineage>
        <taxon>Eukaryota</taxon>
        <taxon>Fungi</taxon>
        <taxon>Dikarya</taxon>
        <taxon>Ascomycota</taxon>
        <taxon>Pezizomycotina</taxon>
        <taxon>Geoglossomycetes</taxon>
        <taxon>Geoglossales</taxon>
        <taxon>Geoglossaceae</taxon>
        <taxon>Glutinoglossum</taxon>
    </lineage>
</organism>
<dbReference type="InterPro" id="IPR017441">
    <property type="entry name" value="Protein_kinase_ATP_BS"/>
</dbReference>
<comment type="caution">
    <text evidence="3">The sequence shown here is derived from an EMBL/GenBank/DDBJ whole genome shotgun (WGS) entry which is preliminary data.</text>
</comment>
<keyword evidence="4" id="KW-1185">Reference proteome</keyword>
<protein>
    <recommendedName>
        <fullName evidence="2">Protein kinase domain-containing protein</fullName>
    </recommendedName>
</protein>
<reference evidence="3" key="1">
    <citation type="submission" date="2021-03" db="EMBL/GenBank/DDBJ databases">
        <title>Comparative genomics and phylogenomic investigation of the class Geoglossomycetes provide insights into ecological specialization and systematics.</title>
        <authorList>
            <person name="Melie T."/>
            <person name="Pirro S."/>
            <person name="Miller A.N."/>
            <person name="Quandt A."/>
        </authorList>
    </citation>
    <scope>NUCLEOTIDE SEQUENCE</scope>
    <source>
        <strain evidence="3">GBOQ0MN5Z8</strain>
    </source>
</reference>
<evidence type="ECO:0000256" key="1">
    <source>
        <dbReference type="PROSITE-ProRule" id="PRU10141"/>
    </source>
</evidence>
<dbReference type="PROSITE" id="PS00107">
    <property type="entry name" value="PROTEIN_KINASE_ATP"/>
    <property type="match status" value="1"/>
</dbReference>
<sequence>MHVEPKRNSHASLMGDYLPLKPFIPSPLDPHLIEAITYIGSGGHSRVFRVNIQGNTYALKLFLFTNPLAYNTVSRGRHSESTLRAHYDPFYAECRAYASIIANGLNGTFAPSCHGSITINSAFELMLGQLNPEYGDWERQPGQDNEYVRGILTDFFDGVELAGVKLTREIVDGVRGGIEKMNKIGIAHGDVFSKNILVSIDGRVVWIDFSASWTLPHIVGDVKYQNLLRANRRSVEWMFHILSLVGFIVPMSQSRIFPKCHQLMHVEHISSPTTSPAPSLITLSYHHRHTRMFTMGGTSTFSAAISGVLRLTKNIPLQTRSYND</sequence>
<dbReference type="OrthoDB" id="3432781at2759"/>
<feature type="binding site" evidence="1">
    <location>
        <position position="60"/>
    </location>
    <ligand>
        <name>ATP</name>
        <dbReference type="ChEBI" id="CHEBI:30616"/>
    </ligand>
</feature>
<dbReference type="GO" id="GO:0005524">
    <property type="term" value="F:ATP binding"/>
    <property type="evidence" value="ECO:0007669"/>
    <property type="project" value="UniProtKB-UniRule"/>
</dbReference>
<dbReference type="EMBL" id="JAGHQL010000074">
    <property type="protein sequence ID" value="KAH0541607.1"/>
    <property type="molecule type" value="Genomic_DNA"/>
</dbReference>
<name>A0A9P8ICD2_9PEZI</name>
<keyword evidence="1" id="KW-0547">Nucleotide-binding</keyword>
<dbReference type="Gene3D" id="1.10.510.10">
    <property type="entry name" value="Transferase(Phosphotransferase) domain 1"/>
    <property type="match status" value="1"/>
</dbReference>
<dbReference type="AlphaFoldDB" id="A0A9P8ICD2"/>
<feature type="domain" description="Protein kinase" evidence="2">
    <location>
        <begin position="33"/>
        <end position="324"/>
    </location>
</feature>
<dbReference type="Proteomes" id="UP000698800">
    <property type="component" value="Unassembled WGS sequence"/>
</dbReference>
<evidence type="ECO:0000259" key="2">
    <source>
        <dbReference type="PROSITE" id="PS50011"/>
    </source>
</evidence>